<name>A0A5C5YNF1_9BACT</name>
<dbReference type="AlphaFoldDB" id="A0A5C5YNF1"/>
<evidence type="ECO:0000313" key="1">
    <source>
        <dbReference type="EMBL" id="TWT76426.1"/>
    </source>
</evidence>
<comment type="caution">
    <text evidence="1">The sequence shown here is derived from an EMBL/GenBank/DDBJ whole genome shotgun (WGS) entry which is preliminary data.</text>
</comment>
<reference evidence="1 2" key="1">
    <citation type="submission" date="2019-02" db="EMBL/GenBank/DDBJ databases">
        <title>Deep-cultivation of Planctomycetes and their phenomic and genomic characterization uncovers novel biology.</title>
        <authorList>
            <person name="Wiegand S."/>
            <person name="Jogler M."/>
            <person name="Boedeker C."/>
            <person name="Pinto D."/>
            <person name="Vollmers J."/>
            <person name="Rivas-Marin E."/>
            <person name="Kohn T."/>
            <person name="Peeters S.H."/>
            <person name="Heuer A."/>
            <person name="Rast P."/>
            <person name="Oberbeckmann S."/>
            <person name="Bunk B."/>
            <person name="Jeske O."/>
            <person name="Meyerdierks A."/>
            <person name="Storesund J.E."/>
            <person name="Kallscheuer N."/>
            <person name="Luecker S."/>
            <person name="Lage O.M."/>
            <person name="Pohl T."/>
            <person name="Merkel B.J."/>
            <person name="Hornburger P."/>
            <person name="Mueller R.-W."/>
            <person name="Bruemmer F."/>
            <person name="Labrenz M."/>
            <person name="Spormann A.M."/>
            <person name="Op Den Camp H."/>
            <person name="Overmann J."/>
            <person name="Amann R."/>
            <person name="Jetten M.S.M."/>
            <person name="Mascher T."/>
            <person name="Medema M.H."/>
            <person name="Devos D.P."/>
            <person name="Kaster A.-K."/>
            <person name="Ovreas L."/>
            <person name="Rohde M."/>
            <person name="Galperin M.Y."/>
            <person name="Jogler C."/>
        </authorList>
    </citation>
    <scope>NUCLEOTIDE SEQUENCE [LARGE SCALE GENOMIC DNA]</scope>
    <source>
        <strain evidence="1 2">CA13</strain>
    </source>
</reference>
<protein>
    <submittedName>
        <fullName evidence="1">Uncharacterized protein</fullName>
    </submittedName>
</protein>
<gene>
    <name evidence="1" type="ORF">CA13_69200</name>
</gene>
<dbReference type="EMBL" id="SJPJ01000002">
    <property type="protein sequence ID" value="TWT76426.1"/>
    <property type="molecule type" value="Genomic_DNA"/>
</dbReference>
<proteinExistence type="predicted"/>
<evidence type="ECO:0000313" key="2">
    <source>
        <dbReference type="Proteomes" id="UP000315010"/>
    </source>
</evidence>
<dbReference type="Proteomes" id="UP000315010">
    <property type="component" value="Unassembled WGS sequence"/>
</dbReference>
<accession>A0A5C5YNF1</accession>
<organism evidence="1 2">
    <name type="scientific">Novipirellula herctigrandis</name>
    <dbReference type="NCBI Taxonomy" id="2527986"/>
    <lineage>
        <taxon>Bacteria</taxon>
        <taxon>Pseudomonadati</taxon>
        <taxon>Planctomycetota</taxon>
        <taxon>Planctomycetia</taxon>
        <taxon>Pirellulales</taxon>
        <taxon>Pirellulaceae</taxon>
        <taxon>Novipirellula</taxon>
    </lineage>
</organism>
<keyword evidence="2" id="KW-1185">Reference proteome</keyword>
<sequence length="151" mass="17038">MTRSHQEFGSHGPSNLAKKARCAVRNGHRLIAAVVGWFRGVPRLLCVKSRVRVSHRECASGPEYSEVLDIRRLDQGVFQVNGLRFPHLLFGKNDLLDLRWQGQVGRADFSGNRSRTTSALEWSIEAAPEFVSPWFGVFGRVQCRFLESDAN</sequence>